<comment type="caution">
    <text evidence="3">The sequence shown here is derived from an EMBL/GenBank/DDBJ whole genome shotgun (WGS) entry which is preliminary data.</text>
</comment>
<dbReference type="Pfam" id="PF08240">
    <property type="entry name" value="ADH_N"/>
    <property type="match status" value="1"/>
</dbReference>
<dbReference type="SUPFAM" id="SSF50129">
    <property type="entry name" value="GroES-like"/>
    <property type="match status" value="1"/>
</dbReference>
<keyword evidence="1" id="KW-0472">Membrane</keyword>
<dbReference type="AlphaFoldDB" id="A0A4C1XP45"/>
<evidence type="ECO:0000259" key="2">
    <source>
        <dbReference type="Pfam" id="PF08240"/>
    </source>
</evidence>
<dbReference type="Gene3D" id="3.90.180.10">
    <property type="entry name" value="Medium-chain alcohol dehydrogenases, catalytic domain"/>
    <property type="match status" value="1"/>
</dbReference>
<dbReference type="InterPro" id="IPR011032">
    <property type="entry name" value="GroES-like_sf"/>
</dbReference>
<dbReference type="InterPro" id="IPR013154">
    <property type="entry name" value="ADH-like_N"/>
</dbReference>
<dbReference type="PANTHER" id="PTHR11695:SF645">
    <property type="entry name" value="RETICULON-4-INTERACTING PROTEIN 1, MITOCHONDRIAL-LIKE PROTEIN"/>
    <property type="match status" value="1"/>
</dbReference>
<keyword evidence="1" id="KW-0812">Transmembrane</keyword>
<feature type="transmembrane region" description="Helical" evidence="1">
    <location>
        <begin position="104"/>
        <end position="126"/>
    </location>
</feature>
<dbReference type="EMBL" id="BGZK01000910">
    <property type="protein sequence ID" value="GBP64813.1"/>
    <property type="molecule type" value="Genomic_DNA"/>
</dbReference>
<proteinExistence type="predicted"/>
<feature type="domain" description="Alcohol dehydrogenase-like N-terminal" evidence="2">
    <location>
        <begin position="160"/>
        <end position="222"/>
    </location>
</feature>
<dbReference type="STRING" id="151549.A0A4C1XP45"/>
<dbReference type="OrthoDB" id="9930022at2759"/>
<keyword evidence="4" id="KW-1185">Reference proteome</keyword>
<sequence length="332" mass="35694">MDELKARAGEKFEALHVAAKTVAGNGRTKVENIYHQTAEAIKKIQEILQDIWQNEFIIEGRERVGAWTRDTVKRIKEGAPPLSPILLYEELVALFKDRVWRRSVIIFSTGVALGGLAGLLLGLRAARRPPAGPHCRALHSLPDGSVILLEDAVAPALCSGEVLIRVQAFSVCGADRAALRGRGALLRALLGKSNVTVGRGFSGVVLDVGYGVTDLELGDEVWGCVSEWHGGAASELLAIRSIQSFIQYASKPPPTQFGSGCRSDAAVGGRSGARCVELVETHRTQLQRVAIAGAASGEGCYLVQLLSNAMFASDFTYRTNFLDKPTVLYLGQ</sequence>
<reference evidence="3 4" key="1">
    <citation type="journal article" date="2019" name="Commun. Biol.">
        <title>The bagworm genome reveals a unique fibroin gene that provides high tensile strength.</title>
        <authorList>
            <person name="Kono N."/>
            <person name="Nakamura H."/>
            <person name="Ohtoshi R."/>
            <person name="Tomita M."/>
            <person name="Numata K."/>
            <person name="Arakawa K."/>
        </authorList>
    </citation>
    <scope>NUCLEOTIDE SEQUENCE [LARGE SCALE GENOMIC DNA]</scope>
</reference>
<dbReference type="InterPro" id="IPR050700">
    <property type="entry name" value="YIM1/Zinc_Alcohol_DH_Fams"/>
</dbReference>
<gene>
    <name evidence="3" type="primary">RTN4IP1</name>
    <name evidence="3" type="ORF">EVAR_50329_1</name>
</gene>
<accession>A0A4C1XP45</accession>
<evidence type="ECO:0000313" key="3">
    <source>
        <dbReference type="EMBL" id="GBP64813.1"/>
    </source>
</evidence>
<keyword evidence="1" id="KW-1133">Transmembrane helix</keyword>
<organism evidence="3 4">
    <name type="scientific">Eumeta variegata</name>
    <name type="common">Bagworm moth</name>
    <name type="synonym">Eumeta japonica</name>
    <dbReference type="NCBI Taxonomy" id="151549"/>
    <lineage>
        <taxon>Eukaryota</taxon>
        <taxon>Metazoa</taxon>
        <taxon>Ecdysozoa</taxon>
        <taxon>Arthropoda</taxon>
        <taxon>Hexapoda</taxon>
        <taxon>Insecta</taxon>
        <taxon>Pterygota</taxon>
        <taxon>Neoptera</taxon>
        <taxon>Endopterygota</taxon>
        <taxon>Lepidoptera</taxon>
        <taxon>Glossata</taxon>
        <taxon>Ditrysia</taxon>
        <taxon>Tineoidea</taxon>
        <taxon>Psychidae</taxon>
        <taxon>Oiketicinae</taxon>
        <taxon>Eumeta</taxon>
    </lineage>
</organism>
<dbReference type="GO" id="GO:0005739">
    <property type="term" value="C:mitochondrion"/>
    <property type="evidence" value="ECO:0007669"/>
    <property type="project" value="TreeGrafter"/>
</dbReference>
<protein>
    <submittedName>
        <fullName evidence="3">Reticulon-4-interacting protein 1, mitochondrial</fullName>
    </submittedName>
</protein>
<evidence type="ECO:0000256" key="1">
    <source>
        <dbReference type="SAM" id="Phobius"/>
    </source>
</evidence>
<name>A0A4C1XP45_EUMVA</name>
<evidence type="ECO:0000313" key="4">
    <source>
        <dbReference type="Proteomes" id="UP000299102"/>
    </source>
</evidence>
<dbReference type="Proteomes" id="UP000299102">
    <property type="component" value="Unassembled WGS sequence"/>
</dbReference>
<dbReference type="PANTHER" id="PTHR11695">
    <property type="entry name" value="ALCOHOL DEHYDROGENASE RELATED"/>
    <property type="match status" value="1"/>
</dbReference>